<feature type="domain" description="Beta-hexosaminidase bacterial type N-terminal" evidence="9">
    <location>
        <begin position="24"/>
        <end position="152"/>
    </location>
</feature>
<feature type="domain" description="Glycoside hydrolase family 20 catalytic" evidence="8">
    <location>
        <begin position="156"/>
        <end position="504"/>
    </location>
</feature>
<dbReference type="InterPro" id="IPR015882">
    <property type="entry name" value="HEX_bac_N"/>
</dbReference>
<reference evidence="10 11" key="1">
    <citation type="submission" date="2018-03" db="EMBL/GenBank/DDBJ databases">
        <title>Genomic Encyclopedia of Archaeal and Bacterial Type Strains, Phase II (KMG-II): from individual species to whole genera.</title>
        <authorList>
            <person name="Goeker M."/>
        </authorList>
    </citation>
    <scope>NUCLEOTIDE SEQUENCE [LARGE SCALE GENOMIC DNA]</scope>
    <source>
        <strain evidence="10 11">DSM 27267</strain>
    </source>
</reference>
<accession>A0A2P8C6C2</accession>
<evidence type="ECO:0000256" key="1">
    <source>
        <dbReference type="ARBA" id="ARBA00001231"/>
    </source>
</evidence>
<name>A0A2P8C6C2_9BACT</name>
<dbReference type="SUPFAM" id="SSF55545">
    <property type="entry name" value="beta-N-acetylhexosaminidase-like domain"/>
    <property type="match status" value="1"/>
</dbReference>
<evidence type="ECO:0000256" key="5">
    <source>
        <dbReference type="ARBA" id="ARBA00023295"/>
    </source>
</evidence>
<dbReference type="InterPro" id="IPR017853">
    <property type="entry name" value="GH"/>
</dbReference>
<dbReference type="GO" id="GO:0004563">
    <property type="term" value="F:beta-N-acetylhexosaminidase activity"/>
    <property type="evidence" value="ECO:0007669"/>
    <property type="project" value="UniProtKB-EC"/>
</dbReference>
<dbReference type="CDD" id="cd06563">
    <property type="entry name" value="GH20_chitobiase-like"/>
    <property type="match status" value="1"/>
</dbReference>
<dbReference type="PANTHER" id="PTHR22600">
    <property type="entry name" value="BETA-HEXOSAMINIDASE"/>
    <property type="match status" value="1"/>
</dbReference>
<keyword evidence="7" id="KW-0732">Signal</keyword>
<organism evidence="10 11">
    <name type="scientific">Prolixibacter denitrificans</name>
    <dbReference type="NCBI Taxonomy" id="1541063"/>
    <lineage>
        <taxon>Bacteria</taxon>
        <taxon>Pseudomonadati</taxon>
        <taxon>Bacteroidota</taxon>
        <taxon>Bacteroidia</taxon>
        <taxon>Marinilabiliales</taxon>
        <taxon>Prolixibacteraceae</taxon>
        <taxon>Prolixibacter</taxon>
    </lineage>
</organism>
<dbReference type="Pfam" id="PF00728">
    <property type="entry name" value="Glyco_hydro_20"/>
    <property type="match status" value="1"/>
</dbReference>
<comment type="caution">
    <text evidence="10">The sequence shown here is derived from an EMBL/GenBank/DDBJ whole genome shotgun (WGS) entry which is preliminary data.</text>
</comment>
<evidence type="ECO:0000256" key="7">
    <source>
        <dbReference type="SAM" id="SignalP"/>
    </source>
</evidence>
<comment type="similarity">
    <text evidence="2">Belongs to the glycosyl hydrolase 20 family.</text>
</comment>
<dbReference type="SUPFAM" id="SSF51445">
    <property type="entry name" value="(Trans)glycosidases"/>
    <property type="match status" value="1"/>
</dbReference>
<evidence type="ECO:0000313" key="11">
    <source>
        <dbReference type="Proteomes" id="UP000240621"/>
    </source>
</evidence>
<evidence type="ECO:0000256" key="2">
    <source>
        <dbReference type="ARBA" id="ARBA00006285"/>
    </source>
</evidence>
<feature type="chain" id="PRO_5015134305" description="beta-N-acetylhexosaminidase" evidence="7">
    <location>
        <begin position="23"/>
        <end position="536"/>
    </location>
</feature>
<dbReference type="PRINTS" id="PR00738">
    <property type="entry name" value="GLHYDRLASE20"/>
</dbReference>
<protein>
    <recommendedName>
        <fullName evidence="3">beta-N-acetylhexosaminidase</fullName>
        <ecNumber evidence="3">3.2.1.52</ecNumber>
    </recommendedName>
</protein>
<gene>
    <name evidence="10" type="ORF">CLV93_11534</name>
</gene>
<dbReference type="PANTHER" id="PTHR22600:SF57">
    <property type="entry name" value="BETA-N-ACETYLHEXOSAMINIDASE"/>
    <property type="match status" value="1"/>
</dbReference>
<keyword evidence="5" id="KW-0326">Glycosidase</keyword>
<dbReference type="InterPro" id="IPR025705">
    <property type="entry name" value="Beta_hexosaminidase_sua/sub"/>
</dbReference>
<feature type="active site" description="Proton donor" evidence="6">
    <location>
        <position position="330"/>
    </location>
</feature>
<dbReference type="Pfam" id="PF02838">
    <property type="entry name" value="Glyco_hydro_20b"/>
    <property type="match status" value="1"/>
</dbReference>
<dbReference type="EC" id="3.2.1.52" evidence="3"/>
<dbReference type="GO" id="GO:0016020">
    <property type="term" value="C:membrane"/>
    <property type="evidence" value="ECO:0007669"/>
    <property type="project" value="TreeGrafter"/>
</dbReference>
<proteinExistence type="inferred from homology"/>
<keyword evidence="4" id="KW-0378">Hydrolase</keyword>
<evidence type="ECO:0000259" key="8">
    <source>
        <dbReference type="Pfam" id="PF00728"/>
    </source>
</evidence>
<dbReference type="AlphaFoldDB" id="A0A2P8C6C2"/>
<dbReference type="Gene3D" id="3.20.20.80">
    <property type="entry name" value="Glycosidases"/>
    <property type="match status" value="1"/>
</dbReference>
<evidence type="ECO:0000256" key="3">
    <source>
        <dbReference type="ARBA" id="ARBA00012663"/>
    </source>
</evidence>
<evidence type="ECO:0000313" key="10">
    <source>
        <dbReference type="EMBL" id="PSK80504.1"/>
    </source>
</evidence>
<evidence type="ECO:0000259" key="9">
    <source>
        <dbReference type="Pfam" id="PF02838"/>
    </source>
</evidence>
<evidence type="ECO:0000256" key="6">
    <source>
        <dbReference type="PIRSR" id="PIRSR625705-1"/>
    </source>
</evidence>
<dbReference type="RefSeq" id="WP_106543801.1">
    <property type="nucleotide sequence ID" value="NZ_BLAU01000001.1"/>
</dbReference>
<comment type="catalytic activity">
    <reaction evidence="1">
        <text>Hydrolysis of terminal non-reducing N-acetyl-D-hexosamine residues in N-acetyl-beta-D-hexosaminides.</text>
        <dbReference type="EC" id="3.2.1.52"/>
    </reaction>
</comment>
<dbReference type="InterPro" id="IPR029018">
    <property type="entry name" value="Hex-like_dom2"/>
</dbReference>
<dbReference type="GO" id="GO:0030203">
    <property type="term" value="P:glycosaminoglycan metabolic process"/>
    <property type="evidence" value="ECO:0007669"/>
    <property type="project" value="TreeGrafter"/>
</dbReference>
<dbReference type="GO" id="GO:0005975">
    <property type="term" value="P:carbohydrate metabolic process"/>
    <property type="evidence" value="ECO:0007669"/>
    <property type="project" value="InterPro"/>
</dbReference>
<feature type="signal peptide" evidence="7">
    <location>
        <begin position="1"/>
        <end position="22"/>
    </location>
</feature>
<evidence type="ECO:0000256" key="4">
    <source>
        <dbReference type="ARBA" id="ARBA00022801"/>
    </source>
</evidence>
<dbReference type="Proteomes" id="UP000240621">
    <property type="component" value="Unassembled WGS sequence"/>
</dbReference>
<dbReference type="PIRSF" id="PIRSF001093">
    <property type="entry name" value="B-hxosamndse_ab_euk"/>
    <property type="match status" value="1"/>
</dbReference>
<sequence length="536" mass="60336">MKTMKLILAFFLLAGVAVSAQAEINIIPRPVSVMPGNGTYTLTEKTAIVSGEATQSEAAYLADILSKAFGEKPHIKAKGKGIELKLNAALQDSLGDEGYLLTVEPKRIVIEGATRAGVFYGIQSLRQLLPPAFEFHPDKGKTAALSVVAIADKPRFPWRGFMLDVARHFKGVDVVKGLLDQMALMKMNVFHWHLTDDQGWRIEIKKYPKLTSVGGYRKDTQAARHSDKREGKPHSGFYTQEQIKDIFAYATARHIRIVPEIEMPGHASAAIAAYPWLGVLGTTKEVPVTFGKLPDSFNIADPRVIQFLEDVLTEVFNLFPGKVVHIGGDEVMYDAWKESEAMQALMKKEGLTSPADLQIWFTNRISQFVDSTGHRMMGWNEILGDNVHEWQDSADTQVKQTLAKSAIIEFWKGSLDLINKAVSNGYDVVNAYHRMTYLDYNYKMIPLSKAYSFNPIPEGLDPKYDSKILGFGCQMWSEWIPTTQSMDLKIFPRLAAYAEVGWTPLPDKNYQRFLDALHNMEQRWQLEGIDYYKGEE</sequence>
<dbReference type="InterPro" id="IPR015883">
    <property type="entry name" value="Glyco_hydro_20_cat"/>
</dbReference>
<dbReference type="Gene3D" id="3.30.379.10">
    <property type="entry name" value="Chitobiase/beta-hexosaminidase domain 2-like"/>
    <property type="match status" value="1"/>
</dbReference>
<dbReference type="EMBL" id="PYGC01000015">
    <property type="protein sequence ID" value="PSK80504.1"/>
    <property type="molecule type" value="Genomic_DNA"/>
</dbReference>
<dbReference type="OrthoDB" id="1090159at2"/>